<keyword evidence="7 8" id="KW-0539">Nucleus</keyword>
<accession>A0AAN6NJJ2</accession>
<dbReference type="HAMAP" id="MF_03226">
    <property type="entry name" value="YJU2"/>
    <property type="match status" value="1"/>
</dbReference>
<dbReference type="EMBL" id="MU853756">
    <property type="protein sequence ID" value="KAK3945173.1"/>
    <property type="molecule type" value="Genomic_DNA"/>
</dbReference>
<evidence type="ECO:0000256" key="7">
    <source>
        <dbReference type="ARBA" id="ARBA00023242"/>
    </source>
</evidence>
<evidence type="ECO:0000256" key="9">
    <source>
        <dbReference type="SAM" id="MobiDB-lite"/>
    </source>
</evidence>
<keyword evidence="6" id="KW-0508">mRNA splicing</keyword>
<feature type="compositionally biased region" description="Low complexity" evidence="9">
    <location>
        <begin position="270"/>
        <end position="296"/>
    </location>
</feature>
<dbReference type="InterPro" id="IPR043701">
    <property type="entry name" value="Yju2"/>
</dbReference>
<dbReference type="Pfam" id="PF04502">
    <property type="entry name" value="Saf4_Yju2"/>
    <property type="match status" value="1"/>
</dbReference>
<feature type="region of interest" description="Disordered" evidence="9">
    <location>
        <begin position="12"/>
        <end position="32"/>
    </location>
</feature>
<feature type="binding site" evidence="8">
    <location>
        <position position="83"/>
    </location>
    <ligand>
        <name>Zn(2+)</name>
        <dbReference type="ChEBI" id="CHEBI:29105"/>
    </ligand>
</feature>
<organism evidence="10 11">
    <name type="scientific">Diplogelasinospora grovesii</name>
    <dbReference type="NCBI Taxonomy" id="303347"/>
    <lineage>
        <taxon>Eukaryota</taxon>
        <taxon>Fungi</taxon>
        <taxon>Dikarya</taxon>
        <taxon>Ascomycota</taxon>
        <taxon>Pezizomycotina</taxon>
        <taxon>Sordariomycetes</taxon>
        <taxon>Sordariomycetidae</taxon>
        <taxon>Sordariales</taxon>
        <taxon>Diplogelasinosporaceae</taxon>
        <taxon>Diplogelasinospora</taxon>
    </lineage>
</organism>
<dbReference type="GO" id="GO:0046872">
    <property type="term" value="F:metal ion binding"/>
    <property type="evidence" value="ECO:0007669"/>
    <property type="project" value="UniProtKB-KW"/>
</dbReference>
<dbReference type="PANTHER" id="PTHR12111">
    <property type="entry name" value="SPLICING FACTOR YJU2"/>
    <property type="match status" value="1"/>
</dbReference>
<keyword evidence="2" id="KW-0507">mRNA processing</keyword>
<dbReference type="GO" id="GO:0071006">
    <property type="term" value="C:U2-type catalytic step 1 spliceosome"/>
    <property type="evidence" value="ECO:0007669"/>
    <property type="project" value="UniProtKB-UniRule"/>
</dbReference>
<evidence type="ECO:0000313" key="10">
    <source>
        <dbReference type="EMBL" id="KAK3945173.1"/>
    </source>
</evidence>
<comment type="subunit">
    <text evidence="8">Component of the spliceosome. Present in the activated B complex, the catalytically activated B* complex which catalyzes the branching, the catalytic step 1 C complex catalyzing the exon ligation, and the postcatalytic P complex containing the ligated exons (mRNA) and the excised lariat intron.</text>
</comment>
<evidence type="ECO:0000256" key="2">
    <source>
        <dbReference type="ARBA" id="ARBA00022664"/>
    </source>
</evidence>
<evidence type="ECO:0000256" key="5">
    <source>
        <dbReference type="ARBA" id="ARBA00022833"/>
    </source>
</evidence>
<reference evidence="11" key="1">
    <citation type="journal article" date="2023" name="Mol. Phylogenet. Evol.">
        <title>Genome-scale phylogeny and comparative genomics of the fungal order Sordariales.</title>
        <authorList>
            <person name="Hensen N."/>
            <person name="Bonometti L."/>
            <person name="Westerberg I."/>
            <person name="Brannstrom I.O."/>
            <person name="Guillou S."/>
            <person name="Cros-Aarteil S."/>
            <person name="Calhoun S."/>
            <person name="Haridas S."/>
            <person name="Kuo A."/>
            <person name="Mondo S."/>
            <person name="Pangilinan J."/>
            <person name="Riley R."/>
            <person name="LaButti K."/>
            <person name="Andreopoulos B."/>
            <person name="Lipzen A."/>
            <person name="Chen C."/>
            <person name="Yan M."/>
            <person name="Daum C."/>
            <person name="Ng V."/>
            <person name="Clum A."/>
            <person name="Steindorff A."/>
            <person name="Ohm R.A."/>
            <person name="Martin F."/>
            <person name="Silar P."/>
            <person name="Natvig D.O."/>
            <person name="Lalanne C."/>
            <person name="Gautier V."/>
            <person name="Ament-Velasquez S.L."/>
            <person name="Kruys A."/>
            <person name="Hutchinson M.I."/>
            <person name="Powell A.J."/>
            <person name="Barry K."/>
            <person name="Miller A.N."/>
            <person name="Grigoriev I.V."/>
            <person name="Debuchy R."/>
            <person name="Gladieux P."/>
            <person name="Hiltunen Thoren M."/>
            <person name="Johannesson H."/>
        </authorList>
    </citation>
    <scope>NUCLEOTIDE SEQUENCE [LARGE SCALE GENOMIC DNA]</scope>
    <source>
        <strain evidence="11">CBS 340.73</strain>
    </source>
</reference>
<gene>
    <name evidence="10" type="ORF">QBC46DRAFT_134413</name>
</gene>
<protein>
    <recommendedName>
        <fullName evidence="8">Splicing factor YJU2</fullName>
    </recommendedName>
</protein>
<dbReference type="AlphaFoldDB" id="A0AAN6NJJ2"/>
<feature type="compositionally biased region" description="Basic and acidic residues" evidence="9">
    <location>
        <begin position="102"/>
        <end position="120"/>
    </location>
</feature>
<feature type="region of interest" description="Disordered" evidence="9">
    <location>
        <begin position="243"/>
        <end position="326"/>
    </location>
</feature>
<feature type="binding site" evidence="8">
    <location>
        <position position="46"/>
    </location>
    <ligand>
        <name>Zn(2+)</name>
        <dbReference type="ChEBI" id="CHEBI:29105"/>
    </ligand>
</feature>
<comment type="function">
    <text evidence="8">Part of the spliceosome which catalyzes two sequential transesterification reactions, first the excision of the non-coding intron from pre-mRNA and then the ligation of the coding exons to form the mature mRNA. Plays a role in stabilizing the structure of the spliceosome catalytic core and docking of the branch helix into the active site, producing 5'-exon and lariat intron-3'-intermediates.</text>
</comment>
<comment type="similarity">
    <text evidence="8">Belongs to the CWC16 family. YJU2 subfamily.</text>
</comment>
<dbReference type="PANTHER" id="PTHR12111:SF1">
    <property type="entry name" value="SPLICING FACTOR YJU2"/>
    <property type="match status" value="1"/>
</dbReference>
<comment type="caution">
    <text evidence="10">The sequence shown here is derived from an EMBL/GenBank/DDBJ whole genome shotgun (WGS) entry which is preliminary data.</text>
</comment>
<dbReference type="GO" id="GO:0000349">
    <property type="term" value="P:generation of catalytic spliceosome for first transesterification step"/>
    <property type="evidence" value="ECO:0007669"/>
    <property type="project" value="UniProtKB-UniRule"/>
</dbReference>
<evidence type="ECO:0000313" key="11">
    <source>
        <dbReference type="Proteomes" id="UP001303473"/>
    </source>
</evidence>
<keyword evidence="4 8" id="KW-0747">Spliceosome</keyword>
<sequence>MSERKVLQKYYPPDFDPSAIGRSRAPQKPGPKVQTVRLMAPFSMKCTTCGEYIYRGRKFNARKETPADERYLSLQIYRFYIRCTRCSAEITFRTDPKNQDYAVERGAKRNTDPWKRGAGDRDEEETDEQRLDRLEREMAEAAGDDSYSKLERNAMEELEAKTADAKREMAVADALDEIRSRNARIARKVAEEDGDIEGVLANIERGGVSKEEQERLRQEREDEEAARRAFAFVRTQEALEEEIVEEEDDNVTTTTEPNGKLNNGSGGNSSSGTTESSAVAATVAETKKTTTTTTTTDMPPPSFKRQVKKKKDHAALLGIKKKPSLV</sequence>
<comment type="subcellular location">
    <subcellularLocation>
        <location evidence="1 8">Nucleus</location>
    </subcellularLocation>
</comment>
<keyword evidence="5 8" id="KW-0862">Zinc</keyword>
<evidence type="ECO:0000256" key="4">
    <source>
        <dbReference type="ARBA" id="ARBA00022728"/>
    </source>
</evidence>
<feature type="region of interest" description="Disordered" evidence="9">
    <location>
        <begin position="102"/>
        <end position="129"/>
    </location>
</feature>
<dbReference type="Proteomes" id="UP001303473">
    <property type="component" value="Unassembled WGS sequence"/>
</dbReference>
<name>A0AAN6NJJ2_9PEZI</name>
<proteinExistence type="inferred from homology"/>
<keyword evidence="3 8" id="KW-0479">Metal-binding</keyword>
<feature type="binding site" evidence="8">
    <location>
        <position position="49"/>
    </location>
    <ligand>
        <name>Zn(2+)</name>
        <dbReference type="ChEBI" id="CHEBI:29105"/>
    </ligand>
</feature>
<evidence type="ECO:0000256" key="3">
    <source>
        <dbReference type="ARBA" id="ARBA00022723"/>
    </source>
</evidence>
<dbReference type="InterPro" id="IPR007590">
    <property type="entry name" value="Saf4/Yju2"/>
</dbReference>
<feature type="binding site" evidence="8">
    <location>
        <position position="86"/>
    </location>
    <ligand>
        <name>Zn(2+)</name>
        <dbReference type="ChEBI" id="CHEBI:29105"/>
    </ligand>
</feature>
<evidence type="ECO:0000256" key="6">
    <source>
        <dbReference type="ARBA" id="ARBA00023187"/>
    </source>
</evidence>
<evidence type="ECO:0000256" key="1">
    <source>
        <dbReference type="ARBA" id="ARBA00004123"/>
    </source>
</evidence>
<evidence type="ECO:0000256" key="8">
    <source>
        <dbReference type="HAMAP-Rule" id="MF_03226"/>
    </source>
</evidence>
<keyword evidence="11" id="KW-1185">Reference proteome</keyword>